<organism evidence="3 4">
    <name type="scientific">Macrostomum lignano</name>
    <dbReference type="NCBI Taxonomy" id="282301"/>
    <lineage>
        <taxon>Eukaryota</taxon>
        <taxon>Metazoa</taxon>
        <taxon>Spiralia</taxon>
        <taxon>Lophotrochozoa</taxon>
        <taxon>Platyhelminthes</taxon>
        <taxon>Rhabditophora</taxon>
        <taxon>Macrostomorpha</taxon>
        <taxon>Macrostomida</taxon>
        <taxon>Macrostomidae</taxon>
        <taxon>Macrostomum</taxon>
    </lineage>
</organism>
<feature type="region of interest" description="Disordered" evidence="1">
    <location>
        <begin position="934"/>
        <end position="966"/>
    </location>
</feature>
<name>A0A267H6K1_9PLAT</name>
<protein>
    <recommendedName>
        <fullName evidence="2">Sfi1 spindle body domain-containing protein</fullName>
    </recommendedName>
</protein>
<sequence length="1187" mass="138016">MASSEQPPRRLHPHQPPQPHQQPSRQTRSAALQDLNAQLREAQALQRLAARQRQLGVRDASPTDTSLKRSAAGLTVGTRIPRPLPSRRPRPYDPAYTWGRGGRVKELRIRCLARKFLHLWRQRAGFGRVSMATARRHWRRRLLWRCFRAWYGVYWTERKELRLNLRAQCHLRLRLWTVYFYAWRRFVTIQRAVKAQLSRADELHSRHLLRRAYEAWRSYALERRSRAYLSVQAYSFHGGCLLRRYWSAWLDQLASARAQAVAMETAAEHWSQRQKGAVLDAWRQFVELRRISRGELSEAAALYERRLARRCLTVWRSRLARLAERRQFLQRVDELARRCRLRRCLLAWRQQRAVADAWRDLRLLAERHWRRRLLRRCLLAGFRAYAMERQKKLELAQLADVWRQRSRLRFAWRAWLVRCEQNEEIALLPKSRLARAHSARRLVRLALRAWRQRCEEWRQTRQALLEAERHRAQTVAPRALSALAAYAAERKRKRELAATADAFYASNSGLAALRFWRDAAEAAQEARYQERVAALHWMRATMSRYLQVWRAKTEERVLANEHEVLSEEHRRRRLLGAIFSAWQHYTQRKCRLAEADEAARRSHRRHRLFGALSIWRHFVELRRQKRRCLDEATAHRERQLTRCCWTAWRARCLSVSNARQRARDLARQKDQRLLANSFARLALAARVLGRRRRLVETALEQRRRRQLGAVFEAWHLEARRKAQKKAETREQVAAARAALRPTQLRRFFNVWSLRADELVLMRLKLCHAQLHSDRRQLSGAFSNWRRAVAKRRQTRAAIQLADQHRRLALQRSAFLAWLEARQRARLAQRQSEAALWHWALRLQARCLLAWLQFSRARVYERQRRLLAAQRYRRHLISDAVSRWMTTAACLSGLRASWAADCQLEAAQRRLETARRAGAHWRRWARERAARNALRRASTTAALPTASPPAASARPASQPTFTQQSASIRQSLLRQLQQQRRPPPKCPEFLRSEMSDLMMTSSTAAGAAPATDLTFDVIRHEAASTVQQPLSIPTTAAVSSIGQALNGNCNNALSGTLPFSTAYAAVAEEESDDSDSEGLLTPGDFDVVSPPPPPPKTVTILDSATLKSELLLIRDQLADLKAKRRRLDDICRRDVAIGNEDNEEEATAAAAAALKAERLRLESVLAALEPDAEALATRAREILGLLGL</sequence>
<dbReference type="STRING" id="282301.A0A267H6K1"/>
<dbReference type="Proteomes" id="UP000215902">
    <property type="component" value="Unassembled WGS sequence"/>
</dbReference>
<evidence type="ECO:0000256" key="1">
    <source>
        <dbReference type="SAM" id="MobiDB-lite"/>
    </source>
</evidence>
<evidence type="ECO:0000313" key="3">
    <source>
        <dbReference type="EMBL" id="PAA93903.1"/>
    </source>
</evidence>
<feature type="domain" description="Sfi1 spindle body" evidence="2">
    <location>
        <begin position="179"/>
        <end position="715"/>
    </location>
</feature>
<proteinExistence type="predicted"/>
<keyword evidence="4" id="KW-1185">Reference proteome</keyword>
<feature type="region of interest" description="Disordered" evidence="1">
    <location>
        <begin position="1066"/>
        <end position="1091"/>
    </location>
</feature>
<reference evidence="3 4" key="1">
    <citation type="submission" date="2017-06" db="EMBL/GenBank/DDBJ databases">
        <title>A platform for efficient transgenesis in Macrostomum lignano, a flatworm model organism for stem cell research.</title>
        <authorList>
            <person name="Berezikov E."/>
        </authorList>
    </citation>
    <scope>NUCLEOTIDE SEQUENCE [LARGE SCALE GENOMIC DNA]</scope>
    <source>
        <strain evidence="3">DV1</strain>
        <tissue evidence="3">Whole organism</tissue>
    </source>
</reference>
<comment type="caution">
    <text evidence="3">The sequence shown here is derived from an EMBL/GenBank/DDBJ whole genome shotgun (WGS) entry which is preliminary data.</text>
</comment>
<dbReference type="InterPro" id="IPR052270">
    <property type="entry name" value="CACF_protein"/>
</dbReference>
<gene>
    <name evidence="3" type="ORF">BOX15_Mlig026275g1</name>
</gene>
<accession>A0A267H6K1</accession>
<evidence type="ECO:0000313" key="4">
    <source>
        <dbReference type="Proteomes" id="UP000215902"/>
    </source>
</evidence>
<evidence type="ECO:0000259" key="2">
    <source>
        <dbReference type="Pfam" id="PF08457"/>
    </source>
</evidence>
<dbReference type="OrthoDB" id="195843at2759"/>
<dbReference type="PANTHER" id="PTHR22028:SF4">
    <property type="entry name" value="PROTEIN SFI1 HOMOLOG"/>
    <property type="match status" value="1"/>
</dbReference>
<dbReference type="GO" id="GO:0019902">
    <property type="term" value="F:phosphatase binding"/>
    <property type="evidence" value="ECO:0007669"/>
    <property type="project" value="TreeGrafter"/>
</dbReference>
<feature type="compositionally biased region" description="Acidic residues" evidence="1">
    <location>
        <begin position="1066"/>
        <end position="1075"/>
    </location>
</feature>
<dbReference type="AlphaFoldDB" id="A0A267H6K1"/>
<dbReference type="EMBL" id="NIVC01000019">
    <property type="protein sequence ID" value="PAA93903.1"/>
    <property type="molecule type" value="Genomic_DNA"/>
</dbReference>
<feature type="region of interest" description="Disordered" evidence="1">
    <location>
        <begin position="1"/>
        <end position="30"/>
    </location>
</feature>
<feature type="region of interest" description="Disordered" evidence="1">
    <location>
        <begin position="52"/>
        <end position="72"/>
    </location>
</feature>
<dbReference type="InterPro" id="IPR013665">
    <property type="entry name" value="Sfi1_dom"/>
</dbReference>
<dbReference type="Pfam" id="PF08457">
    <property type="entry name" value="Sfi1"/>
    <property type="match status" value="1"/>
</dbReference>
<dbReference type="PANTHER" id="PTHR22028">
    <property type="entry name" value="SFI1 SPINDLE BODY DOMAIN-CONTAINING PROTEIN-RELATED"/>
    <property type="match status" value="1"/>
</dbReference>